<dbReference type="PANTHER" id="PTHR24193">
    <property type="entry name" value="ANKYRIN REPEAT PROTEIN"/>
    <property type="match status" value="1"/>
</dbReference>
<dbReference type="Proteomes" id="UP000069030">
    <property type="component" value="Chromosome"/>
</dbReference>
<dbReference type="InterPro" id="IPR002110">
    <property type="entry name" value="Ankyrin_rpt"/>
</dbReference>
<dbReference type="KEGG" id="mod:AS202_15045"/>
<dbReference type="GO" id="GO:0045944">
    <property type="term" value="P:positive regulation of transcription by RNA polymerase II"/>
    <property type="evidence" value="ECO:0007669"/>
    <property type="project" value="TreeGrafter"/>
</dbReference>
<evidence type="ECO:0000256" key="2">
    <source>
        <dbReference type="ARBA" id="ARBA00023043"/>
    </source>
</evidence>
<sequence length="552" mass="62900">MTQEQIDKIRSWEGFNEFTMNDINLPYEFENLFTEKTCSISILMEAVKRGEIEIVAKLIRRGSDVNYVSQTTNLSPLLSLEEETPNKLEICKLLINSGADVNFLSITDMDLLNVFEGALGNEPSFTSVLSNACIFEDFELIKFLVENGANINDKSEPISNIGLTSKDSNKIIDFLIASGADINSSYGALLKTAIMKSRFSLIDKLTSLGAKVDIRKENGFLGGRTALMLLLDGEAIDLDEKEEEIVFLKLWKNIENINIKDNDGKSLLFYGINNYLGDDNFHLRIFDFILTHPELDINQMDNKGNTALNYFLIQLNEELENNLYEIDDDDLYKIEMLVIGKTNIKLANKEGLSPQKQFIKILNEEITEFTKDHEYLINKEDELGFTLLLNAVLNDNYQKVSWLIQNGAIVDLKCKANGKIEDNPMLQLLNPIRFSRERSVTALMLAQSTKIVKKLIDNGAYVDSQDNENNSVLMYYSSMQWFEGVQTLLNNGANPNIKNRKHETALSIAMKYKNKLKNERQVELINLLKRVTKIKISDKILYNINLVKSYFC</sequence>
<evidence type="ECO:0000256" key="3">
    <source>
        <dbReference type="PROSITE-ProRule" id="PRU00023"/>
    </source>
</evidence>
<keyword evidence="2 3" id="KW-0040">ANK repeat</keyword>
<dbReference type="PROSITE" id="PS50088">
    <property type="entry name" value="ANK_REPEAT"/>
    <property type="match status" value="1"/>
</dbReference>
<dbReference type="AlphaFoldDB" id="A0AAI8C661"/>
<dbReference type="RefSeq" id="WP_058699610.1">
    <property type="nucleotide sequence ID" value="NZ_CP013690.1"/>
</dbReference>
<evidence type="ECO:0000313" key="5">
    <source>
        <dbReference type="Proteomes" id="UP000069030"/>
    </source>
</evidence>
<evidence type="ECO:0008006" key="6">
    <source>
        <dbReference type="Google" id="ProtNLM"/>
    </source>
</evidence>
<dbReference type="Gene3D" id="1.25.40.20">
    <property type="entry name" value="Ankyrin repeat-containing domain"/>
    <property type="match status" value="4"/>
</dbReference>
<accession>A0AAI8C661</accession>
<dbReference type="EMBL" id="CP013690">
    <property type="protein sequence ID" value="ALU27393.1"/>
    <property type="molecule type" value="Genomic_DNA"/>
</dbReference>
<dbReference type="SMART" id="SM00248">
    <property type="entry name" value="ANK"/>
    <property type="match status" value="6"/>
</dbReference>
<dbReference type="PANTHER" id="PTHR24193:SF121">
    <property type="entry name" value="ADA2A-CONTAINING COMPLEX COMPONENT 3, ISOFORM D"/>
    <property type="match status" value="1"/>
</dbReference>
<dbReference type="Pfam" id="PF12796">
    <property type="entry name" value="Ank_2"/>
    <property type="match status" value="2"/>
</dbReference>
<reference evidence="4 5" key="1">
    <citation type="journal article" date="2016" name="J. Zhejiang Univ. Sci. B">
        <title>Antibiotic resistance mechanisms of Myroides sp.</title>
        <authorList>
            <person name="Hu S."/>
            <person name="Yuan S."/>
            <person name="Qu H."/>
            <person name="Jiang T."/>
            <person name="Zhou Y."/>
            <person name="Wang M."/>
            <person name="Ming D."/>
        </authorList>
    </citation>
    <scope>NUCLEOTIDE SEQUENCE [LARGE SCALE GENOMIC DNA]</scope>
    <source>
        <strain evidence="4 5">PR63039</strain>
    </source>
</reference>
<gene>
    <name evidence="4" type="ORF">AS202_15045</name>
</gene>
<dbReference type="SUPFAM" id="SSF48403">
    <property type="entry name" value="Ankyrin repeat"/>
    <property type="match status" value="2"/>
</dbReference>
<keyword evidence="1" id="KW-0677">Repeat</keyword>
<proteinExistence type="predicted"/>
<evidence type="ECO:0000256" key="1">
    <source>
        <dbReference type="ARBA" id="ARBA00022737"/>
    </source>
</evidence>
<protein>
    <recommendedName>
        <fullName evidence="6">Ankyrin</fullName>
    </recommendedName>
</protein>
<dbReference type="InterPro" id="IPR050663">
    <property type="entry name" value="Ankyrin-SOCS_Box"/>
</dbReference>
<evidence type="ECO:0000313" key="4">
    <source>
        <dbReference type="EMBL" id="ALU27393.1"/>
    </source>
</evidence>
<name>A0AAI8C661_9FLAO</name>
<dbReference type="GO" id="GO:0000976">
    <property type="term" value="F:transcription cis-regulatory region binding"/>
    <property type="evidence" value="ECO:0007669"/>
    <property type="project" value="TreeGrafter"/>
</dbReference>
<feature type="repeat" description="ANK" evidence="3">
    <location>
        <begin position="38"/>
        <end position="70"/>
    </location>
</feature>
<organism evidence="4 5">
    <name type="scientific">Myroides odoratimimus</name>
    <dbReference type="NCBI Taxonomy" id="76832"/>
    <lineage>
        <taxon>Bacteria</taxon>
        <taxon>Pseudomonadati</taxon>
        <taxon>Bacteroidota</taxon>
        <taxon>Flavobacteriia</taxon>
        <taxon>Flavobacteriales</taxon>
        <taxon>Flavobacteriaceae</taxon>
        <taxon>Myroides</taxon>
    </lineage>
</organism>
<dbReference type="InterPro" id="IPR036770">
    <property type="entry name" value="Ankyrin_rpt-contain_sf"/>
</dbReference>